<sequence>MERDMLPDLLKEVQDKFEASYGKSEVVRRAFEELKKKRATYATANDFALEVGDILADALSSSVTGDKLPDGKMYYNIAQRLLTDTLGRNFELVSGYTGQVQEDLNRSANIGLQVQVPEINQDRIDGLVNRLSSEDEFSKVAWMLQEPIVNFTQSIVDDSIKVNADFHTKAGLTPKVVRKESGNCCKWCRAVVGVYNYPDVPKDVWRRHNRCRCTVEYDPKNGKVQNVHSKRWSNKQSELLKDRQKLNVESVDEQQQKRYNRIMKSSGAVYGAWNDKNDEYGIEREKHAEMYYEQVRNRNREMQVVRVAKNSSFSVSDVEKIFDHIFINEHDLEEGRKRFDPNYDMAESWRRLTEVGGKNIQKHDIIMLHHELMELGLMAKGMSYDEAHNQTNKVYNYQMAWIEWAIKKGDL</sequence>
<comment type="caution">
    <text evidence="1">The sequence shown here is derived from an EMBL/GenBank/DDBJ whole genome shotgun (WGS) entry which is preliminary data.</text>
</comment>
<organism evidence="1 2">
    <name type="scientific">Streptococcus suis</name>
    <dbReference type="NCBI Taxonomy" id="1307"/>
    <lineage>
        <taxon>Bacteria</taxon>
        <taxon>Bacillati</taxon>
        <taxon>Bacillota</taxon>
        <taxon>Bacilli</taxon>
        <taxon>Lactobacillales</taxon>
        <taxon>Streptococcaceae</taxon>
        <taxon>Streptococcus</taxon>
    </lineage>
</organism>
<evidence type="ECO:0000313" key="1">
    <source>
        <dbReference type="EMBL" id="CYX62750.1"/>
    </source>
</evidence>
<name>A0AB33UBM0_STRSU</name>
<accession>A0AB33UBM0</accession>
<gene>
    <name evidence="1" type="ORF">ERS132521_01507</name>
</gene>
<evidence type="ECO:0000313" key="2">
    <source>
        <dbReference type="Proteomes" id="UP000072353"/>
    </source>
</evidence>
<dbReference type="EMBL" id="FILL01000013">
    <property type="protein sequence ID" value="CYX62750.1"/>
    <property type="molecule type" value="Genomic_DNA"/>
</dbReference>
<dbReference type="RefSeq" id="WP_052834697.1">
    <property type="nucleotide sequence ID" value="NZ_CEKE01000021.1"/>
</dbReference>
<protein>
    <submittedName>
        <fullName evidence="1">Phage protein</fullName>
    </submittedName>
</protein>
<dbReference type="Proteomes" id="UP000072353">
    <property type="component" value="Unassembled WGS sequence"/>
</dbReference>
<proteinExistence type="predicted"/>
<reference evidence="1 2" key="1">
    <citation type="submission" date="2016-02" db="EMBL/GenBank/DDBJ databases">
        <authorList>
            <consortium name="Pathogen Informatics"/>
        </authorList>
    </citation>
    <scope>NUCLEOTIDE SEQUENCE [LARGE SCALE GENOMIC DNA]</scope>
    <source>
        <strain evidence="1 2">SS975</strain>
    </source>
</reference>
<dbReference type="AlphaFoldDB" id="A0AB33UBM0"/>